<sequence length="246" mass="27008">MKLSARERLVLALDVNNFKKAEELVDKLTDYVGVFKIGNQLFTAEGIKVIKMVQEKGGKVFLDLKFHDIPNTVARAAEVVSKLGVYIFDLHTSGGYEMMKAAVEASKKLSFALGISKPLILGVTLLTSINQEILEKEIGIKKSIEEQVVHLAKLAEAAGLDGVVASPWEIKALRAACGEDFVILTPGIRPVCKSDDDQKRIMTPQEAIKLGADFIVIGRPITNATNPVKVSQEILKEMEEVLKDDY</sequence>
<dbReference type="InterPro" id="IPR011060">
    <property type="entry name" value="RibuloseP-bd_barrel"/>
</dbReference>
<feature type="active site" description="For OMPdecase activity" evidence="10">
    <location>
        <position position="65"/>
    </location>
</feature>
<dbReference type="PROSITE" id="PS00156">
    <property type="entry name" value="OMPDECASE"/>
    <property type="match status" value="1"/>
</dbReference>
<dbReference type="EMBL" id="PFKO01000292">
    <property type="protein sequence ID" value="PIY31843.1"/>
    <property type="molecule type" value="Genomic_DNA"/>
</dbReference>
<feature type="binding site" evidence="9">
    <location>
        <begin position="63"/>
        <end position="72"/>
    </location>
    <ligand>
        <name>substrate</name>
    </ligand>
</feature>
<dbReference type="SMART" id="SM00934">
    <property type="entry name" value="OMPdecase"/>
    <property type="match status" value="1"/>
</dbReference>
<evidence type="ECO:0000256" key="2">
    <source>
        <dbReference type="ARBA" id="ARBA00004861"/>
    </source>
</evidence>
<feature type="active site" description="For OMPdecase activity" evidence="10">
    <location>
        <position position="63"/>
    </location>
</feature>
<feature type="domain" description="Orotidine 5'-phosphate decarboxylase" evidence="13">
    <location>
        <begin position="8"/>
        <end position="234"/>
    </location>
</feature>
<feature type="binding site" evidence="9 11">
    <location>
        <position position="127"/>
    </location>
    <ligand>
        <name>substrate</name>
    </ligand>
</feature>
<organism evidence="14 18">
    <name type="scientific">Candidatus Infernicultor aquiphilus</name>
    <dbReference type="NCBI Taxonomy" id="1805029"/>
    <lineage>
        <taxon>Bacteria</taxon>
        <taxon>Pseudomonadati</taxon>
        <taxon>Atribacterota</taxon>
        <taxon>Candidatus Phoenicimicrobiia</taxon>
        <taxon>Candidatus Pheonicimicrobiales</taxon>
        <taxon>Candidatus Phoenicimicrobiaceae</taxon>
        <taxon>Candidatus Infernicultor</taxon>
    </lineage>
</organism>
<evidence type="ECO:0000313" key="16">
    <source>
        <dbReference type="EMBL" id="PIY31843.1"/>
    </source>
</evidence>
<dbReference type="CDD" id="cd04725">
    <property type="entry name" value="OMP_decarboxylase_like"/>
    <property type="match status" value="1"/>
</dbReference>
<evidence type="ECO:0000259" key="13">
    <source>
        <dbReference type="SMART" id="SM00934"/>
    </source>
</evidence>
<evidence type="ECO:0000256" key="9">
    <source>
        <dbReference type="HAMAP-Rule" id="MF_01200"/>
    </source>
</evidence>
<dbReference type="GO" id="GO:0004590">
    <property type="term" value="F:orotidine-5'-phosphate decarboxylase activity"/>
    <property type="evidence" value="ECO:0007669"/>
    <property type="project" value="UniProtKB-UniRule"/>
</dbReference>
<feature type="binding site" evidence="9 11">
    <location>
        <position position="189"/>
    </location>
    <ligand>
        <name>substrate</name>
    </ligand>
</feature>
<keyword evidence="5 9" id="KW-0665">Pyrimidine biosynthesis</keyword>
<gene>
    <name evidence="9" type="primary">pyrF</name>
    <name evidence="14" type="ORF">AUK42_06455</name>
    <name evidence="17" type="ORF">CO097_00850</name>
    <name evidence="16" type="ORF">COZ07_07810</name>
    <name evidence="15" type="ORF">COZ58_02015</name>
</gene>
<comment type="catalytic activity">
    <reaction evidence="7 9 12">
        <text>orotidine 5'-phosphate + H(+) = UMP + CO2</text>
        <dbReference type="Rhea" id="RHEA:11596"/>
        <dbReference type="ChEBI" id="CHEBI:15378"/>
        <dbReference type="ChEBI" id="CHEBI:16526"/>
        <dbReference type="ChEBI" id="CHEBI:57538"/>
        <dbReference type="ChEBI" id="CHEBI:57865"/>
        <dbReference type="EC" id="4.1.1.23"/>
    </reaction>
</comment>
<dbReference type="Proteomes" id="UP000231493">
    <property type="component" value="Unassembled WGS sequence"/>
</dbReference>
<evidence type="ECO:0000313" key="14">
    <source>
        <dbReference type="EMBL" id="OIP68215.1"/>
    </source>
</evidence>
<feature type="binding site" evidence="9 11">
    <location>
        <position position="219"/>
    </location>
    <ligand>
        <name>substrate</name>
    </ligand>
</feature>
<name>A0A1J5GHX4_9BACT</name>
<reference evidence="15" key="3">
    <citation type="submission" date="2017-09" db="EMBL/GenBank/DDBJ databases">
        <title>Depth-based differentiation of microbial function through sediment-hosted aquifers and enrichment of novel symbionts in the deep terrestrial subsurface.</title>
        <authorList>
            <person name="Probst A.J."/>
            <person name="Ladd B."/>
            <person name="Jarett J.K."/>
            <person name="Geller-Mcgrath D.E."/>
            <person name="Sieber C.M.K."/>
            <person name="Emerson J.B."/>
            <person name="Anantharaman K."/>
            <person name="Thomas B.C."/>
            <person name="Malmstrom R."/>
            <person name="Stieglmeier M."/>
            <person name="Klingl A."/>
            <person name="Woyke T."/>
            <person name="Ryan C.M."/>
            <person name="Banfield J.F."/>
        </authorList>
    </citation>
    <scope>NUCLEOTIDE SEQUENCE</scope>
    <source>
        <strain evidence="15">CG_4_8_14_3_um_filter_34_18</strain>
    </source>
</reference>
<dbReference type="FunFam" id="3.20.20.70:FF:000015">
    <property type="entry name" value="Orotidine 5'-phosphate decarboxylase"/>
    <property type="match status" value="1"/>
</dbReference>
<dbReference type="EMBL" id="MNYY01000125">
    <property type="protein sequence ID" value="OIP68215.1"/>
    <property type="molecule type" value="Genomic_DNA"/>
</dbReference>
<feature type="active site" description="For OMPdecase activity" evidence="10">
    <location>
        <position position="68"/>
    </location>
</feature>
<proteinExistence type="inferred from homology"/>
<dbReference type="InterPro" id="IPR047596">
    <property type="entry name" value="OMPdecase_bac"/>
</dbReference>
<dbReference type="PANTHER" id="PTHR32119:SF2">
    <property type="entry name" value="OROTIDINE 5'-PHOSPHATE DECARBOXYLASE"/>
    <property type="match status" value="1"/>
</dbReference>
<accession>A0A2M7PMI5</accession>
<evidence type="ECO:0000256" key="1">
    <source>
        <dbReference type="ARBA" id="ARBA00002356"/>
    </source>
</evidence>
<evidence type="ECO:0000313" key="20">
    <source>
        <dbReference type="Proteomes" id="UP000230646"/>
    </source>
</evidence>
<comment type="pathway">
    <text evidence="2 9 12">Pyrimidine metabolism; UMP biosynthesis via de novo pathway; UMP from orotate: step 2/2.</text>
</comment>
<comment type="function">
    <text evidence="1 9">Catalyzes the decarboxylation of orotidine 5'-monophosphate (OMP) to uridine 5'-monophosphate (UMP).</text>
</comment>
<dbReference type="Pfam" id="PF00215">
    <property type="entry name" value="OMPdecase"/>
    <property type="match status" value="1"/>
</dbReference>
<dbReference type="NCBIfam" id="NF001273">
    <property type="entry name" value="PRK00230.1"/>
    <property type="match status" value="1"/>
</dbReference>
<dbReference type="RefSeq" id="WP_406608042.1">
    <property type="nucleotide sequence ID" value="NZ_PFKO01000292.1"/>
</dbReference>
<evidence type="ECO:0000313" key="19">
    <source>
        <dbReference type="Proteomes" id="UP000228560"/>
    </source>
</evidence>
<dbReference type="NCBIfam" id="TIGR01740">
    <property type="entry name" value="pyrF"/>
    <property type="match status" value="1"/>
</dbReference>
<reference evidence="14 18" key="1">
    <citation type="journal article" date="2016" name="Environ. Microbiol.">
        <title>Genomic resolution of a cold subsurface aquifer community provides metabolic insights for novel microbes adapted to high CO concentrations.</title>
        <authorList>
            <person name="Probst A.J."/>
            <person name="Castelle C.J."/>
            <person name="Singh A."/>
            <person name="Brown C.T."/>
            <person name="Anantharaman K."/>
            <person name="Sharon I."/>
            <person name="Hug L.A."/>
            <person name="Burstein D."/>
            <person name="Emerson J.B."/>
            <person name="Thomas B.C."/>
            <person name="Banfield J.F."/>
        </authorList>
    </citation>
    <scope>NUCLEOTIDE SEQUENCE [LARGE SCALE GENOMIC DNA]</scope>
    <source>
        <strain evidence="14">CG2_30_33_13</strain>
    </source>
</reference>
<evidence type="ECO:0000256" key="3">
    <source>
        <dbReference type="ARBA" id="ARBA00011738"/>
    </source>
</evidence>
<protein>
    <recommendedName>
        <fullName evidence="9">Orotidine 5'-phosphate decarboxylase</fullName>
        <ecNumber evidence="9">4.1.1.23</ecNumber>
    </recommendedName>
    <alternativeName>
        <fullName evidence="9">OMP decarboxylase</fullName>
        <shortName evidence="9">OMPDCase</shortName>
        <shortName evidence="9">OMPdecase</shortName>
    </alternativeName>
</protein>
<feature type="binding site" evidence="9 11">
    <location>
        <position position="14"/>
    </location>
    <ligand>
        <name>substrate</name>
    </ligand>
</feature>
<dbReference type="EMBL" id="PFTV01000021">
    <property type="protein sequence ID" value="PJB57928.1"/>
    <property type="molecule type" value="Genomic_DNA"/>
</dbReference>
<accession>A0A1J5GHX4</accession>
<evidence type="ECO:0000256" key="12">
    <source>
        <dbReference type="RuleBase" id="RU000512"/>
    </source>
</evidence>
<dbReference type="PANTHER" id="PTHR32119">
    <property type="entry name" value="OROTIDINE 5'-PHOSPHATE DECARBOXYLASE"/>
    <property type="match status" value="1"/>
</dbReference>
<dbReference type="EMBL" id="PFIP01000032">
    <property type="protein sequence ID" value="PIX34957.1"/>
    <property type="molecule type" value="Genomic_DNA"/>
</dbReference>
<dbReference type="HAMAP" id="MF_01200_B">
    <property type="entry name" value="OMPdecase_type1_B"/>
    <property type="match status" value="1"/>
</dbReference>
<dbReference type="EC" id="4.1.1.23" evidence="9"/>
<evidence type="ECO:0000256" key="11">
    <source>
        <dbReference type="PIRSR" id="PIRSR614732-2"/>
    </source>
</evidence>
<evidence type="ECO:0000256" key="6">
    <source>
        <dbReference type="ARBA" id="ARBA00023239"/>
    </source>
</evidence>
<dbReference type="Proteomes" id="UP000230646">
    <property type="component" value="Unassembled WGS sequence"/>
</dbReference>
<keyword evidence="6 9" id="KW-0456">Lyase</keyword>
<dbReference type="GO" id="GO:0044205">
    <property type="term" value="P:'de novo' UMP biosynthetic process"/>
    <property type="evidence" value="ECO:0007669"/>
    <property type="project" value="UniProtKB-UniRule"/>
</dbReference>
<dbReference type="Gene3D" id="3.20.20.70">
    <property type="entry name" value="Aldolase class I"/>
    <property type="match status" value="1"/>
</dbReference>
<dbReference type="AlphaFoldDB" id="A0A1J5GHX4"/>
<dbReference type="Proteomes" id="UP000182763">
    <property type="component" value="Unassembled WGS sequence"/>
</dbReference>
<reference evidence="19 20" key="2">
    <citation type="submission" date="2017-09" db="EMBL/GenBank/DDBJ databases">
        <title>Depth-based differentiation of microbial function through sediment-hosted aquifers and enrichment of novel symbionts in the deep terrestrial subsurface.</title>
        <authorList>
            <person name="Probst A.J."/>
            <person name="Ladd B."/>
            <person name="Jarett J.K."/>
            <person name="Geller-Mcgrath D.E."/>
            <person name="Sieber C.M."/>
            <person name="Emerson J.B."/>
            <person name="Anantharaman K."/>
            <person name="Thomas B.C."/>
            <person name="Malmstrom R."/>
            <person name="Stieglmeier M."/>
            <person name="Klingl A."/>
            <person name="Woyke T."/>
            <person name="Ryan C.M."/>
            <person name="Banfield J.F."/>
        </authorList>
    </citation>
    <scope>NUCLEOTIDE SEQUENCE [LARGE SCALE GENOMIC DNA]</scope>
    <source>
        <strain evidence="16">CG_4_10_14_3_um_filter_34_13</strain>
        <strain evidence="17">CG_4_9_14_3_um_filter_33_16</strain>
    </source>
</reference>
<feature type="binding site" evidence="9 11">
    <location>
        <position position="198"/>
    </location>
    <ligand>
        <name>substrate</name>
    </ligand>
</feature>
<evidence type="ECO:0000313" key="15">
    <source>
        <dbReference type="EMBL" id="PIX34957.1"/>
    </source>
</evidence>
<accession>A0A2M7K9Z9</accession>
<accession>A0A2M8CFV9</accession>
<dbReference type="InterPro" id="IPR014732">
    <property type="entry name" value="OMPdecase"/>
</dbReference>
<evidence type="ECO:0000313" key="18">
    <source>
        <dbReference type="Proteomes" id="UP000182763"/>
    </source>
</evidence>
<feature type="binding site" evidence="9 11">
    <location>
        <position position="218"/>
    </location>
    <ligand>
        <name>substrate</name>
    </ligand>
</feature>
<comment type="subunit">
    <text evidence="3 9">Homodimer.</text>
</comment>
<dbReference type="SUPFAM" id="SSF51366">
    <property type="entry name" value="Ribulose-phoshate binding barrel"/>
    <property type="match status" value="1"/>
</dbReference>
<comment type="similarity">
    <text evidence="8 9">Belongs to the OMP decarboxylase family. Type 1 subfamily.</text>
</comment>
<dbReference type="GO" id="GO:0005829">
    <property type="term" value="C:cytosol"/>
    <property type="evidence" value="ECO:0007669"/>
    <property type="project" value="TreeGrafter"/>
</dbReference>
<evidence type="ECO:0000313" key="17">
    <source>
        <dbReference type="EMBL" id="PJB57928.1"/>
    </source>
</evidence>
<evidence type="ECO:0000256" key="4">
    <source>
        <dbReference type="ARBA" id="ARBA00022793"/>
    </source>
</evidence>
<dbReference type="InterPro" id="IPR013785">
    <property type="entry name" value="Aldolase_TIM"/>
</dbReference>
<dbReference type="STRING" id="1805029.AUK42_06455"/>
<evidence type="ECO:0000256" key="7">
    <source>
        <dbReference type="ARBA" id="ARBA00049157"/>
    </source>
</evidence>
<evidence type="ECO:0000256" key="8">
    <source>
        <dbReference type="ARBA" id="ARBA00061012"/>
    </source>
</evidence>
<keyword evidence="4 9" id="KW-0210">Decarboxylase</keyword>
<dbReference type="InterPro" id="IPR018089">
    <property type="entry name" value="OMPdecase_AS"/>
</dbReference>
<dbReference type="Proteomes" id="UP000228560">
    <property type="component" value="Unassembled WGS sequence"/>
</dbReference>
<feature type="active site" description="Proton donor" evidence="9">
    <location>
        <position position="65"/>
    </location>
</feature>
<evidence type="ECO:0000256" key="10">
    <source>
        <dbReference type="PIRSR" id="PIRSR614732-1"/>
    </source>
</evidence>
<dbReference type="InterPro" id="IPR001754">
    <property type="entry name" value="OMPdeCOase_dom"/>
</dbReference>
<feature type="binding site" evidence="9 11">
    <location>
        <position position="36"/>
    </location>
    <ligand>
        <name>substrate</name>
    </ligand>
</feature>
<evidence type="ECO:0000256" key="5">
    <source>
        <dbReference type="ARBA" id="ARBA00022975"/>
    </source>
</evidence>
<dbReference type="GO" id="GO:0006207">
    <property type="term" value="P:'de novo' pyrimidine nucleobase biosynthetic process"/>
    <property type="evidence" value="ECO:0007669"/>
    <property type="project" value="InterPro"/>
</dbReference>
<comment type="caution">
    <text evidence="14">The sequence shown here is derived from an EMBL/GenBank/DDBJ whole genome shotgun (WGS) entry which is preliminary data.</text>
</comment>
<dbReference type="UniPathway" id="UPA00070">
    <property type="reaction ID" value="UER00120"/>
</dbReference>